<dbReference type="Proteomes" id="UP001589587">
    <property type="component" value="Unassembled WGS sequence"/>
</dbReference>
<accession>A0ABV5XMZ0</accession>
<keyword evidence="2" id="KW-1185">Reference proteome</keyword>
<proteinExistence type="predicted"/>
<comment type="caution">
    <text evidence="1">The sequence shown here is derived from an EMBL/GenBank/DDBJ whole genome shotgun (WGS) entry which is preliminary data.</text>
</comment>
<reference evidence="1 2" key="1">
    <citation type="submission" date="2024-09" db="EMBL/GenBank/DDBJ databases">
        <authorList>
            <person name="Sun Q."/>
            <person name="Mori K."/>
        </authorList>
    </citation>
    <scope>NUCLEOTIDE SEQUENCE [LARGE SCALE GENOMIC DNA]</scope>
    <source>
        <strain evidence="1 2">JCM 11411</strain>
    </source>
</reference>
<dbReference type="EMBL" id="JBHMAS010000080">
    <property type="protein sequence ID" value="MFB9783852.1"/>
    <property type="molecule type" value="Genomic_DNA"/>
</dbReference>
<sequence>MSAALHSVSGIPNRNLGADVDTVEKKLRAMLAALDDSLAGISDAREALRDLYSGPTASDEVETFLAGEASNQDITTHLDAAARSLRAALAVIRSQKQLTTSQIRDGQL</sequence>
<evidence type="ECO:0000313" key="1">
    <source>
        <dbReference type="EMBL" id="MFB9783852.1"/>
    </source>
</evidence>
<evidence type="ECO:0000313" key="2">
    <source>
        <dbReference type="Proteomes" id="UP001589587"/>
    </source>
</evidence>
<dbReference type="RefSeq" id="WP_052959781.1">
    <property type="nucleotide sequence ID" value="NZ_JBHMAS010000080.1"/>
</dbReference>
<gene>
    <name evidence="1" type="ORF">ACFFQ6_29565</name>
</gene>
<organism evidence="1 2">
    <name type="scientific">Rhodococcus baikonurensis</name>
    <dbReference type="NCBI Taxonomy" id="172041"/>
    <lineage>
        <taxon>Bacteria</taxon>
        <taxon>Bacillati</taxon>
        <taxon>Actinomycetota</taxon>
        <taxon>Actinomycetes</taxon>
        <taxon>Mycobacteriales</taxon>
        <taxon>Nocardiaceae</taxon>
        <taxon>Rhodococcus</taxon>
        <taxon>Rhodococcus erythropolis group</taxon>
    </lineage>
</organism>
<evidence type="ECO:0008006" key="3">
    <source>
        <dbReference type="Google" id="ProtNLM"/>
    </source>
</evidence>
<protein>
    <recommendedName>
        <fullName evidence="3">PE family protein</fullName>
    </recommendedName>
</protein>
<name>A0ABV5XMZ0_9NOCA</name>